<dbReference type="Proteomes" id="UP000196877">
    <property type="component" value="Chromosome"/>
</dbReference>
<dbReference type="EC" id="3.5.1.28" evidence="3"/>
<evidence type="ECO:0000313" key="3">
    <source>
        <dbReference type="EMBL" id="ASB89013.1"/>
    </source>
</evidence>
<dbReference type="InterPro" id="IPR003790">
    <property type="entry name" value="GHL10"/>
</dbReference>
<protein>
    <submittedName>
        <fullName evidence="3">N-acetylmuramoyl-L-alanine amidase</fullName>
        <ecNumber evidence="3">3.5.1.28</ecNumber>
    </submittedName>
</protein>
<keyword evidence="3" id="KW-0378">Hydrolase</keyword>
<organism evidence="3 4">
    <name type="scientific">Bacillus sonorensis</name>
    <dbReference type="NCBI Taxonomy" id="119858"/>
    <lineage>
        <taxon>Bacteria</taxon>
        <taxon>Bacillati</taxon>
        <taxon>Bacillota</taxon>
        <taxon>Bacilli</taxon>
        <taxon>Bacillales</taxon>
        <taxon>Bacillaceae</taxon>
        <taxon>Bacillus</taxon>
    </lineage>
</organism>
<proteinExistence type="predicted"/>
<gene>
    <name evidence="3" type="ORF">S101395_02506</name>
</gene>
<dbReference type="GO" id="GO:0008745">
    <property type="term" value="F:N-acetylmuramoyl-L-alanine amidase activity"/>
    <property type="evidence" value="ECO:0007669"/>
    <property type="project" value="UniProtKB-EC"/>
</dbReference>
<keyword evidence="4" id="KW-1185">Reference proteome</keyword>
<name>A0ABM6LIM6_9BACI</name>
<dbReference type="Gene3D" id="3.20.20.80">
    <property type="entry name" value="Glycosidases"/>
    <property type="match status" value="1"/>
</dbReference>
<sequence>MNVMCENSQSREFRAVWIATVTNIDWPSQKGLTVEQQKEEYLKLLNDVTEMGMNAVVVQIKPTADAFYPSAYGPWSEYLTGVQGKDPGYDPLCFLLEEAHRRDLEFHAWFNPYRITMNHTDLNRLSADHPARKHPDWVVAYGSQLFYNPGIPKAQDFIVKGIEEVVKNYDIDAVHMDDYFYPYKIAGKEFPDFDTYEQYGKDRFANIEDWRRDNVNQLVKQINSAIKKQKPNVKFGISPFGVWRNKADDPTGSNTTAGMTNYDDLYADTREWIQKGYLDYIAPQIYWSIGFAPAAYDILVDWWKNEVNNRPVHLYIGQAAYKINNNSDPAWSDPEEYPRQIALNRTSHVSGSIHFSLKDLNRNPLGVKDRLTSDLYRTPALIPEMPWLNSKRETSHDPS</sequence>
<dbReference type="InterPro" id="IPR052177">
    <property type="entry name" value="Divisome_Glycosyl_Hydrolase"/>
</dbReference>
<evidence type="ECO:0000259" key="2">
    <source>
        <dbReference type="Pfam" id="PF02638"/>
    </source>
</evidence>
<feature type="domain" description="Glycosyl hydrolase-like 10" evidence="2">
    <location>
        <begin position="12"/>
        <end position="333"/>
    </location>
</feature>
<keyword evidence="1" id="KW-0732">Signal</keyword>
<dbReference type="PANTHER" id="PTHR43405:SF1">
    <property type="entry name" value="GLYCOSYL HYDROLASE DIGH"/>
    <property type="match status" value="1"/>
</dbReference>
<reference evidence="3 4" key="1">
    <citation type="submission" date="2017-06" db="EMBL/GenBank/DDBJ databases">
        <title>Genome sequence of Bacillus sonorensis strain SRCM101395.</title>
        <authorList>
            <person name="Cho S.H."/>
        </authorList>
    </citation>
    <scope>NUCLEOTIDE SEQUENCE [LARGE SCALE GENOMIC DNA]</scope>
    <source>
        <strain evidence="3 4">SRCM101395</strain>
    </source>
</reference>
<accession>A0ABM6LIM6</accession>
<dbReference type="InterPro" id="IPR017853">
    <property type="entry name" value="GH"/>
</dbReference>
<dbReference type="Pfam" id="PF02638">
    <property type="entry name" value="GHL10"/>
    <property type="match status" value="1"/>
</dbReference>
<evidence type="ECO:0000313" key="4">
    <source>
        <dbReference type="Proteomes" id="UP000196877"/>
    </source>
</evidence>
<dbReference type="EMBL" id="CP021920">
    <property type="protein sequence ID" value="ASB89013.1"/>
    <property type="molecule type" value="Genomic_DNA"/>
</dbReference>
<dbReference type="PANTHER" id="PTHR43405">
    <property type="entry name" value="GLYCOSYL HYDROLASE DIGH"/>
    <property type="match status" value="1"/>
</dbReference>
<dbReference type="SUPFAM" id="SSF51445">
    <property type="entry name" value="(Trans)glycosidases"/>
    <property type="match status" value="1"/>
</dbReference>
<evidence type="ECO:0000256" key="1">
    <source>
        <dbReference type="ARBA" id="ARBA00022729"/>
    </source>
</evidence>